<evidence type="ECO:0000313" key="2">
    <source>
        <dbReference type="Proteomes" id="UP001162734"/>
    </source>
</evidence>
<dbReference type="Proteomes" id="UP001162734">
    <property type="component" value="Chromosome"/>
</dbReference>
<gene>
    <name evidence="1" type="ORF">AMPC_37220</name>
</gene>
<evidence type="ECO:0000313" key="1">
    <source>
        <dbReference type="EMBL" id="BDG10609.1"/>
    </source>
</evidence>
<organism evidence="1 2">
    <name type="scientific">Anaeromyxobacter paludicola</name>
    <dbReference type="NCBI Taxonomy" id="2918171"/>
    <lineage>
        <taxon>Bacteria</taxon>
        <taxon>Pseudomonadati</taxon>
        <taxon>Myxococcota</taxon>
        <taxon>Myxococcia</taxon>
        <taxon>Myxococcales</taxon>
        <taxon>Cystobacterineae</taxon>
        <taxon>Anaeromyxobacteraceae</taxon>
        <taxon>Anaeromyxobacter</taxon>
    </lineage>
</organism>
<proteinExistence type="predicted"/>
<accession>A0ABN6NBK6</accession>
<dbReference type="SUPFAM" id="SSF101738">
    <property type="entry name" value="SspB-like"/>
    <property type="match status" value="1"/>
</dbReference>
<keyword evidence="2" id="KW-1185">Reference proteome</keyword>
<dbReference type="RefSeq" id="WP_248343111.1">
    <property type="nucleotide sequence ID" value="NZ_AP025592.1"/>
</dbReference>
<dbReference type="InterPro" id="IPR036760">
    <property type="entry name" value="SspB-like_sf"/>
</dbReference>
<name>A0ABN6NBK6_9BACT</name>
<sequence>MMDAAHEHPPEAPCAPGCPGWAEGALHLFHLQHRYAEMMEACRTAKDIECVIVNPATPGVVLPEYLAEEEAVRLNLVLGRDTREVLIDEWGLRCSLTFQRRRFDCALPWPSVMAGMLRPPERRRPRFAVIEGGKKD</sequence>
<dbReference type="EMBL" id="AP025592">
    <property type="protein sequence ID" value="BDG10609.1"/>
    <property type="molecule type" value="Genomic_DNA"/>
</dbReference>
<protein>
    <submittedName>
        <fullName evidence="1">Uncharacterized protein</fullName>
    </submittedName>
</protein>
<dbReference type="Gene3D" id="2.30.30.220">
    <property type="entry name" value="SspB-like"/>
    <property type="match status" value="1"/>
</dbReference>
<reference evidence="2" key="1">
    <citation type="journal article" date="2022" name="Int. J. Syst. Evol. Microbiol.">
        <title>Anaeromyxobacter oryzae sp. nov., Anaeromyxobacter diazotrophicus sp. nov. and Anaeromyxobacter paludicola sp. nov., isolated from paddy soils.</title>
        <authorList>
            <person name="Itoh H."/>
            <person name="Xu Z."/>
            <person name="Mise K."/>
            <person name="Masuda Y."/>
            <person name="Ushijima N."/>
            <person name="Hayakawa C."/>
            <person name="Shiratori Y."/>
            <person name="Senoo K."/>
        </authorList>
    </citation>
    <scope>NUCLEOTIDE SEQUENCE [LARGE SCALE GENOMIC DNA]</scope>
    <source>
        <strain evidence="2">Red630</strain>
    </source>
</reference>